<dbReference type="FunFam" id="3.30.70.330:FF:000382">
    <property type="entry name" value="G-patch domain-containing protein"/>
    <property type="match status" value="1"/>
</dbReference>
<evidence type="ECO:0000256" key="1">
    <source>
        <dbReference type="ARBA" id="ARBA00004123"/>
    </source>
</evidence>
<dbReference type="Gene3D" id="3.30.70.330">
    <property type="match status" value="1"/>
</dbReference>
<feature type="region of interest" description="Disordered" evidence="8">
    <location>
        <begin position="312"/>
        <end position="331"/>
    </location>
</feature>
<evidence type="ECO:0000313" key="11">
    <source>
        <dbReference type="Proteomes" id="UP000005237"/>
    </source>
</evidence>
<dbReference type="InterPro" id="IPR051974">
    <property type="entry name" value="PUF60_regulator"/>
</dbReference>
<dbReference type="InterPro" id="IPR012677">
    <property type="entry name" value="Nucleotide-bd_a/b_plait_sf"/>
</dbReference>
<dbReference type="GO" id="GO:0071011">
    <property type="term" value="C:precatalytic spliceosome"/>
    <property type="evidence" value="ECO:0007669"/>
    <property type="project" value="TreeGrafter"/>
</dbReference>
<dbReference type="SMART" id="SM00361">
    <property type="entry name" value="RRM_1"/>
    <property type="match status" value="1"/>
</dbReference>
<evidence type="ECO:0000256" key="4">
    <source>
        <dbReference type="ARBA" id="ARBA00022884"/>
    </source>
</evidence>
<dbReference type="SMART" id="SM00360">
    <property type="entry name" value="RRM"/>
    <property type="match status" value="1"/>
</dbReference>
<dbReference type="SUPFAM" id="SSF54928">
    <property type="entry name" value="RNA-binding domain, RBD"/>
    <property type="match status" value="1"/>
</dbReference>
<dbReference type="GO" id="GO:0006376">
    <property type="term" value="P:mRNA splice site recognition"/>
    <property type="evidence" value="ECO:0007669"/>
    <property type="project" value="TreeGrafter"/>
</dbReference>
<keyword evidence="11" id="KW-1185">Reference proteome</keyword>
<comment type="subcellular location">
    <subcellularLocation>
        <location evidence="1">Nucleus</location>
    </subcellularLocation>
</comment>
<dbReference type="GO" id="GO:0000381">
    <property type="term" value="P:regulation of alternative mRNA splicing, via spliceosome"/>
    <property type="evidence" value="ECO:0007669"/>
    <property type="project" value="TreeGrafter"/>
</dbReference>
<feature type="compositionally biased region" description="Basic residues" evidence="8">
    <location>
        <begin position="321"/>
        <end position="331"/>
    </location>
</feature>
<evidence type="ECO:0000259" key="9">
    <source>
        <dbReference type="PROSITE" id="PS50102"/>
    </source>
</evidence>
<feature type="region of interest" description="Disordered" evidence="8">
    <location>
        <begin position="40"/>
        <end position="91"/>
    </location>
</feature>
<feature type="domain" description="RRM" evidence="9">
    <location>
        <begin position="395"/>
        <end position="476"/>
    </location>
</feature>
<reference evidence="11" key="1">
    <citation type="submission" date="2010-08" db="EMBL/GenBank/DDBJ databases">
        <authorList>
            <consortium name="Caenorhabditis japonica Sequencing Consortium"/>
            <person name="Wilson R.K."/>
        </authorList>
    </citation>
    <scope>NUCLEOTIDE SEQUENCE [LARGE SCALE GENOMIC DNA]</scope>
    <source>
        <strain evidence="11">DF5081</strain>
    </source>
</reference>
<dbReference type="EnsemblMetazoa" id="CJA01930b.1">
    <property type="protein sequence ID" value="CJA01930b.1"/>
    <property type="gene ID" value="WBGene00121134"/>
</dbReference>
<keyword evidence="6" id="KW-0539">Nucleus</keyword>
<evidence type="ECO:0000256" key="6">
    <source>
        <dbReference type="ARBA" id="ARBA00023242"/>
    </source>
</evidence>
<dbReference type="InterPro" id="IPR035979">
    <property type="entry name" value="RBD_domain_sf"/>
</dbReference>
<dbReference type="AlphaFoldDB" id="A0A8R1DHI7"/>
<name>A0A8R1DHI7_CAEJA</name>
<evidence type="ECO:0000256" key="5">
    <source>
        <dbReference type="ARBA" id="ARBA00023187"/>
    </source>
</evidence>
<dbReference type="Proteomes" id="UP000005237">
    <property type="component" value="Unassembled WGS sequence"/>
</dbReference>
<sequence length="486" mass="52967">MTASGRTACQLTFYDLSKGFEDTFQIRFREIGVYRCHVDSENKGGLKKTPSESGSRAASPAPPAASRSPATPSSSLPSDIDQKLSVHSQSPVKIEMPSELIPEITNTPTPPLPAAPPAFIKKEEIEVEEPMDMEIEVPAVVIPEEKPKPVLLVAPPGLVAPPSIVVPTPSFVVRKTEEIAVDEEEEEEYVEQTTSDGKGTQRVKISTSQRKKLKREKLNAMTFEEKMAEVLNRQKAIQNTRMADPVTFGALEDHLAWKDPSQEQQTAEENAKMLAIMGPGRGGDNVASMALALMDGGGALMLANSLKKKEMEAAAGAEPKRKSRRVKEKKKIQPKLNSAQALAAAAKAGEMSDALKNEVMNSEDASLASQEGLEIRGNDARHLLMTKLLRTNRSSVLILRNMVKPEDIDEYLEGEIREEASKFGTVVDVVIANFAANGTVKIFVKFADSMQVDRAKAAMDGRFFGGNTVKAEAYDQVLFDHADYTG</sequence>
<feature type="compositionally biased region" description="Low complexity" evidence="8">
    <location>
        <begin position="51"/>
        <end position="78"/>
    </location>
</feature>
<dbReference type="Pfam" id="PF00076">
    <property type="entry name" value="RRM_1"/>
    <property type="match status" value="1"/>
</dbReference>
<dbReference type="InterPro" id="IPR000504">
    <property type="entry name" value="RRM_dom"/>
</dbReference>
<comment type="similarity">
    <text evidence="2">Belongs to the RRM half pint family.</text>
</comment>
<evidence type="ECO:0000256" key="2">
    <source>
        <dbReference type="ARBA" id="ARBA00005987"/>
    </source>
</evidence>
<keyword evidence="3" id="KW-0507">mRNA processing</keyword>
<dbReference type="PANTHER" id="PTHR47330">
    <property type="entry name" value="POLY(U)-BINDING-SPLICING FACTOR PUF60-B-RELATED"/>
    <property type="match status" value="1"/>
</dbReference>
<dbReference type="GO" id="GO:0003723">
    <property type="term" value="F:RNA binding"/>
    <property type="evidence" value="ECO:0007669"/>
    <property type="project" value="UniProtKB-UniRule"/>
</dbReference>
<evidence type="ECO:0000256" key="7">
    <source>
        <dbReference type="PROSITE-ProRule" id="PRU00176"/>
    </source>
</evidence>
<evidence type="ECO:0000313" key="10">
    <source>
        <dbReference type="EnsemblMetazoa" id="CJA01930b.1"/>
    </source>
</evidence>
<dbReference type="GO" id="GO:0071013">
    <property type="term" value="C:catalytic step 2 spliceosome"/>
    <property type="evidence" value="ECO:0007669"/>
    <property type="project" value="TreeGrafter"/>
</dbReference>
<keyword evidence="5" id="KW-0508">mRNA splicing</keyword>
<evidence type="ECO:0000256" key="8">
    <source>
        <dbReference type="SAM" id="MobiDB-lite"/>
    </source>
</evidence>
<evidence type="ECO:0000256" key="3">
    <source>
        <dbReference type="ARBA" id="ARBA00022664"/>
    </source>
</evidence>
<dbReference type="PANTHER" id="PTHR47330:SF1">
    <property type="entry name" value="POLY(U)-BINDING-SPLICING FACTOR PUF60"/>
    <property type="match status" value="1"/>
</dbReference>
<reference evidence="10" key="2">
    <citation type="submission" date="2022-06" db="UniProtKB">
        <authorList>
            <consortium name="EnsemblMetazoa"/>
        </authorList>
    </citation>
    <scope>IDENTIFICATION</scope>
    <source>
        <strain evidence="10">DF5081</strain>
    </source>
</reference>
<protein>
    <submittedName>
        <fullName evidence="10">RRM domain-containing protein</fullName>
    </submittedName>
</protein>
<dbReference type="InterPro" id="IPR003954">
    <property type="entry name" value="RRM_euk-type"/>
</dbReference>
<dbReference type="PROSITE" id="PS50102">
    <property type="entry name" value="RRM"/>
    <property type="match status" value="1"/>
</dbReference>
<dbReference type="GO" id="GO:0000380">
    <property type="term" value="P:alternative mRNA splicing, via spliceosome"/>
    <property type="evidence" value="ECO:0007669"/>
    <property type="project" value="TreeGrafter"/>
</dbReference>
<keyword evidence="4 7" id="KW-0694">RNA-binding</keyword>
<organism evidence="10 11">
    <name type="scientific">Caenorhabditis japonica</name>
    <dbReference type="NCBI Taxonomy" id="281687"/>
    <lineage>
        <taxon>Eukaryota</taxon>
        <taxon>Metazoa</taxon>
        <taxon>Ecdysozoa</taxon>
        <taxon>Nematoda</taxon>
        <taxon>Chromadorea</taxon>
        <taxon>Rhabditida</taxon>
        <taxon>Rhabditina</taxon>
        <taxon>Rhabditomorpha</taxon>
        <taxon>Rhabditoidea</taxon>
        <taxon>Rhabditidae</taxon>
        <taxon>Peloderinae</taxon>
        <taxon>Caenorhabditis</taxon>
    </lineage>
</organism>
<accession>A0A8R1DHI7</accession>
<proteinExistence type="inferred from homology"/>